<dbReference type="AlphaFoldDB" id="A0A1N6V5W8"/>
<organism evidence="2 3">
    <name type="scientific">Marinobacterium stanieri</name>
    <dbReference type="NCBI Taxonomy" id="49186"/>
    <lineage>
        <taxon>Bacteria</taxon>
        <taxon>Pseudomonadati</taxon>
        <taxon>Pseudomonadota</taxon>
        <taxon>Gammaproteobacteria</taxon>
        <taxon>Oceanospirillales</taxon>
        <taxon>Oceanospirillaceae</taxon>
        <taxon>Marinobacterium</taxon>
    </lineage>
</organism>
<evidence type="ECO:0000259" key="1">
    <source>
        <dbReference type="Pfam" id="PF05171"/>
    </source>
</evidence>
<dbReference type="RefSeq" id="WP_076464331.1">
    <property type="nucleotide sequence ID" value="NZ_FTMN01000008.1"/>
</dbReference>
<dbReference type="STRING" id="49186.SAMN05421647_10859"/>
<feature type="domain" description="Haemin-degrading HemS/ChuX" evidence="1">
    <location>
        <begin position="39"/>
        <end position="167"/>
    </location>
</feature>
<dbReference type="InterPro" id="IPR053733">
    <property type="entry name" value="Heme_Transport_Util_sf"/>
</dbReference>
<dbReference type="CDD" id="cd16831">
    <property type="entry name" value="HemS-like_C"/>
    <property type="match status" value="1"/>
</dbReference>
<proteinExistence type="predicted"/>
<dbReference type="SUPFAM" id="SSF144064">
    <property type="entry name" value="Heme iron utilization protein-like"/>
    <property type="match status" value="1"/>
</dbReference>
<dbReference type="GO" id="GO:0006826">
    <property type="term" value="P:iron ion transport"/>
    <property type="evidence" value="ECO:0007669"/>
    <property type="project" value="InterPro"/>
</dbReference>
<dbReference type="Gene3D" id="3.40.1570.10">
    <property type="entry name" value="HemS/ChuS/ChuX like domains"/>
    <property type="match status" value="2"/>
</dbReference>
<dbReference type="Pfam" id="PF05171">
    <property type="entry name" value="HemS"/>
    <property type="match status" value="2"/>
</dbReference>
<evidence type="ECO:0000313" key="3">
    <source>
        <dbReference type="Proteomes" id="UP000186895"/>
    </source>
</evidence>
<protein>
    <submittedName>
        <fullName evidence="2">Putative hemin transport protein</fullName>
    </submittedName>
</protein>
<dbReference type="Proteomes" id="UP000186895">
    <property type="component" value="Unassembled WGS sequence"/>
</dbReference>
<reference evidence="2 3" key="1">
    <citation type="submission" date="2017-01" db="EMBL/GenBank/DDBJ databases">
        <authorList>
            <person name="Mah S.A."/>
            <person name="Swanson W.J."/>
            <person name="Moy G.W."/>
            <person name="Vacquier V.D."/>
        </authorList>
    </citation>
    <scope>NUCLEOTIDE SEQUENCE [LARGE SCALE GENOMIC DNA]</scope>
    <source>
        <strain evidence="2 3">DSM 7027</strain>
    </source>
</reference>
<name>A0A1N6V5W8_9GAMM</name>
<dbReference type="EMBL" id="FTMN01000008">
    <property type="protein sequence ID" value="SIQ73281.1"/>
    <property type="molecule type" value="Genomic_DNA"/>
</dbReference>
<dbReference type="eggNOG" id="COG3720">
    <property type="taxonomic scope" value="Bacteria"/>
</dbReference>
<feature type="domain" description="Haemin-degrading HemS/ChuX" evidence="1">
    <location>
        <begin position="219"/>
        <end position="349"/>
    </location>
</feature>
<evidence type="ECO:0000313" key="2">
    <source>
        <dbReference type="EMBL" id="SIQ73281.1"/>
    </source>
</evidence>
<sequence>MNTLFDYTSPFAELQHAYTSLVDSGRRLRRRELAAELNLTEAELTDAQLGCKRLRLKDNFPQLVEQLHRLGPILTLTRNEAAVHERKGHYPHAHIQRPVGLVIGNDRKIDLRLLFNHWHQGFAVAEALASGMRYSLQFFDKYGVAVQKIFLQPDTHFEGYFQLLEQFRAEDQTTPLAFEPQQPAVAELADSRVDVRALTRSWSSLSNEHQFFGLLKEHGVSRQQAFRLVGAPWAEPVALGRIKPLLEQAARDALPLMCFVGSRGNIQIHSGPIHRVKMVGNWLNVLDPEFNLHLDMERIASAWLVRKPSRDGTLTSLELYTDNGNTAAQFLGVRQPGKPESNAWRQLAESTLKPERACA</sequence>
<dbReference type="InterPro" id="IPR007845">
    <property type="entry name" value="HemS/ChuX_dom"/>
</dbReference>
<dbReference type="CDD" id="cd16830">
    <property type="entry name" value="HemS-like_N"/>
    <property type="match status" value="1"/>
</dbReference>
<keyword evidence="3" id="KW-1185">Reference proteome</keyword>
<accession>A0A1N6V5W8</accession>
<gene>
    <name evidence="2" type="ORF">SAMN05421647_10859</name>
</gene>